<dbReference type="Gene3D" id="3.40.1350.10">
    <property type="match status" value="1"/>
</dbReference>
<dbReference type="AlphaFoldDB" id="C7LKK4"/>
<evidence type="ECO:0000313" key="3">
    <source>
        <dbReference type="Proteomes" id="UP000008074"/>
    </source>
</evidence>
<reference evidence="2 3" key="1">
    <citation type="journal article" date="2009" name="Proc. Natl. Acad. Sci. U.S.A.">
        <title>Convergent evolution of metabolic roles in bacterial co-symbionts of insects.</title>
        <authorList>
            <person name="McCutcheon J.P."/>
            <person name="McDonald B.R."/>
            <person name="Moran N.A."/>
        </authorList>
    </citation>
    <scope>NUCLEOTIDE SEQUENCE [LARGE SCALE GENOMIC DNA]</scope>
    <source>
        <strain evidence="2 3">SMDSEM</strain>
    </source>
</reference>
<dbReference type="STRING" id="595499.SMDSEM_269"/>
<dbReference type="Proteomes" id="UP000008074">
    <property type="component" value="Chromosome"/>
</dbReference>
<proteinExistence type="predicted"/>
<protein>
    <recommendedName>
        <fullName evidence="1">Type I restriction enzyme R protein N-terminal domain-containing protein</fullName>
    </recommendedName>
</protein>
<dbReference type="HOGENOM" id="CLU_115841_1_0_10"/>
<evidence type="ECO:0000259" key="1">
    <source>
        <dbReference type="Pfam" id="PF13588"/>
    </source>
</evidence>
<dbReference type="EMBL" id="CP001605">
    <property type="protein sequence ID" value="ACU52966.1"/>
    <property type="molecule type" value="Genomic_DNA"/>
</dbReference>
<evidence type="ECO:0000313" key="2">
    <source>
        <dbReference type="EMBL" id="ACU52966.1"/>
    </source>
</evidence>
<dbReference type="KEGG" id="sms:SMDSEM_269"/>
<name>C7LKK4_KARMS</name>
<gene>
    <name evidence="2" type="ordered locus">SMDSEM_269</name>
</gene>
<feature type="domain" description="Type I restriction enzyme R protein N-terminal" evidence="1">
    <location>
        <begin position="29"/>
        <end position="136"/>
    </location>
</feature>
<sequence length="139" mass="17400">MKYKFLIKHYNNNTYIYCIIRKKYYLFTKEEYVRQHMLYYLIFNKGYDFSSIFVEKIYYFNNLKKRIDILVYKNNQPFILIECKSSKIFSKKVFDQIIKYNFYIKSYYLLITNWINNIIFKIDLKNHIILFFNEIPNSN</sequence>
<dbReference type="GO" id="GO:0003676">
    <property type="term" value="F:nucleic acid binding"/>
    <property type="evidence" value="ECO:0007669"/>
    <property type="project" value="InterPro"/>
</dbReference>
<dbReference type="InterPro" id="IPR029464">
    <property type="entry name" value="HSDR_N"/>
</dbReference>
<dbReference type="Pfam" id="PF13588">
    <property type="entry name" value="HSDR_N_2"/>
    <property type="match status" value="1"/>
</dbReference>
<organism evidence="2 3">
    <name type="scientific">Karelsulcia muelleri (strain SMDSEM)</name>
    <name type="common">Sulcia muelleri</name>
    <dbReference type="NCBI Taxonomy" id="595499"/>
    <lineage>
        <taxon>Bacteria</taxon>
        <taxon>Pseudomonadati</taxon>
        <taxon>Bacteroidota</taxon>
        <taxon>Flavobacteriia</taxon>
        <taxon>Flavobacteriales</taxon>
        <taxon>Candidatus Karelsulcia</taxon>
    </lineage>
</organism>
<accession>C7LKK4</accession>
<dbReference type="InterPro" id="IPR011856">
    <property type="entry name" value="tRNA_endonuc-like_dom_sf"/>
</dbReference>